<name>A0A0M9CF98_9FLAO</name>
<protein>
    <submittedName>
        <fullName evidence="1">Glyoxalase family protein</fullName>
    </submittedName>
</protein>
<organism evidence="1 3">
    <name type="scientific">Polaribacter dokdonensis DSW-5</name>
    <dbReference type="NCBI Taxonomy" id="1300348"/>
    <lineage>
        <taxon>Bacteria</taxon>
        <taxon>Pseudomonadati</taxon>
        <taxon>Bacteroidota</taxon>
        <taxon>Flavobacteriia</taxon>
        <taxon>Flavobacteriales</taxon>
        <taxon>Flavobacteriaceae</taxon>
    </lineage>
</organism>
<dbReference type="PATRIC" id="fig|1300348.6.peg.316"/>
<accession>A0A0M9CF98</accession>
<evidence type="ECO:0000313" key="2">
    <source>
        <dbReference type="EMBL" id="SEE26783.1"/>
    </source>
</evidence>
<keyword evidence="4" id="KW-1185">Reference proteome</keyword>
<dbReference type="Proteomes" id="UP000037716">
    <property type="component" value="Unassembled WGS sequence"/>
</dbReference>
<sequence length="121" mass="14164">MAKERPELPGLLKPNITPIEEFQNSVIRPIIKMQHNLIVAFYKQNLLKRKIDFSAIKIEKKKSTIKNNLQKDIGFKKLLLGSILGHFTKEEYHTYLINASEYNRRIINIITKRLQDSTSEL</sequence>
<dbReference type="AlphaFoldDB" id="A0A0M9CF98"/>
<comment type="caution">
    <text evidence="1">The sequence shown here is derived from an EMBL/GenBank/DDBJ whole genome shotgun (WGS) entry which is preliminary data.</text>
</comment>
<dbReference type="OrthoDB" id="1271679at2"/>
<reference evidence="2 4" key="2">
    <citation type="submission" date="2016-10" db="EMBL/GenBank/DDBJ databases">
        <authorList>
            <person name="Varghese N."/>
            <person name="Submissions S."/>
        </authorList>
    </citation>
    <scope>NUCLEOTIDE SEQUENCE [LARGE SCALE GENOMIC DNA]</scope>
    <source>
        <strain evidence="2 4">DSW-5</strain>
    </source>
</reference>
<reference evidence="1 3" key="1">
    <citation type="submission" date="2015-07" db="EMBL/GenBank/DDBJ databases">
        <title>Genome of Polaribacter dokdonenesis DSW-5, isolated from seawater off Dokdo in Korea.</title>
        <authorList>
            <person name="Yoon K."/>
            <person name="Song J.Y."/>
            <person name="Kim J.F."/>
        </authorList>
    </citation>
    <scope>NUCLEOTIDE SEQUENCE [LARGE SCALE GENOMIC DNA]</scope>
    <source>
        <strain evidence="1 3">DSW-5</strain>
    </source>
</reference>
<evidence type="ECO:0000313" key="1">
    <source>
        <dbReference type="EMBL" id="KOY50755.1"/>
    </source>
</evidence>
<gene>
    <name evidence="1" type="ORF">I602_315</name>
    <name evidence="2" type="ORF">SAMN05444353_1469</name>
</gene>
<dbReference type="Proteomes" id="UP000183071">
    <property type="component" value="Unassembled WGS sequence"/>
</dbReference>
<evidence type="ECO:0000313" key="4">
    <source>
        <dbReference type="Proteomes" id="UP000183071"/>
    </source>
</evidence>
<dbReference type="STRING" id="1300348.I602_315"/>
<proteinExistence type="predicted"/>
<dbReference type="EMBL" id="LGBR01000001">
    <property type="protein sequence ID" value="KOY50755.1"/>
    <property type="molecule type" value="Genomic_DNA"/>
</dbReference>
<evidence type="ECO:0000313" key="3">
    <source>
        <dbReference type="Proteomes" id="UP000037716"/>
    </source>
</evidence>
<dbReference type="EMBL" id="FNUE01000001">
    <property type="protein sequence ID" value="SEE26783.1"/>
    <property type="molecule type" value="Genomic_DNA"/>
</dbReference>
<dbReference type="RefSeq" id="WP_053973023.1">
    <property type="nucleotide sequence ID" value="NZ_FNUE01000001.1"/>
</dbReference>